<dbReference type="SUPFAM" id="SSF58104">
    <property type="entry name" value="Methyl-accepting chemotaxis protein (MCP) signaling domain"/>
    <property type="match status" value="1"/>
</dbReference>
<feature type="transmembrane region" description="Helical" evidence="10">
    <location>
        <begin position="12"/>
        <end position="34"/>
    </location>
</feature>
<evidence type="ECO:0000313" key="16">
    <source>
        <dbReference type="Proteomes" id="UP000236721"/>
    </source>
</evidence>
<keyword evidence="9" id="KW-0175">Coiled coil</keyword>
<organism evidence="15 16">
    <name type="scientific">Vibrio hangzhouensis</name>
    <dbReference type="NCBI Taxonomy" id="462991"/>
    <lineage>
        <taxon>Bacteria</taxon>
        <taxon>Pseudomonadati</taxon>
        <taxon>Pseudomonadota</taxon>
        <taxon>Gammaproteobacteria</taxon>
        <taxon>Vibrionales</taxon>
        <taxon>Vibrionaceae</taxon>
        <taxon>Vibrio</taxon>
    </lineage>
</organism>
<dbReference type="PROSITE" id="PS50906">
    <property type="entry name" value="NIT"/>
    <property type="match status" value="1"/>
</dbReference>
<dbReference type="Pfam" id="PF00015">
    <property type="entry name" value="MCPsignal"/>
    <property type="match status" value="1"/>
</dbReference>
<dbReference type="Pfam" id="PF08376">
    <property type="entry name" value="NIT"/>
    <property type="match status" value="1"/>
</dbReference>
<dbReference type="InterPro" id="IPR013587">
    <property type="entry name" value="Nitrate/nitrite_sensing"/>
</dbReference>
<dbReference type="Pfam" id="PF00672">
    <property type="entry name" value="HAMP"/>
    <property type="match status" value="1"/>
</dbReference>
<dbReference type="Gene3D" id="6.10.340.10">
    <property type="match status" value="1"/>
</dbReference>
<keyword evidence="2" id="KW-1003">Cell membrane</keyword>
<dbReference type="InterPro" id="IPR010910">
    <property type="entry name" value="Nitrate/nitrite_sensing_bac"/>
</dbReference>
<evidence type="ECO:0000256" key="8">
    <source>
        <dbReference type="PROSITE-ProRule" id="PRU00284"/>
    </source>
</evidence>
<evidence type="ECO:0000313" key="15">
    <source>
        <dbReference type="EMBL" id="SEF64783.1"/>
    </source>
</evidence>
<name>A0A1H5TPS1_9VIBR</name>
<dbReference type="SMART" id="SM00283">
    <property type="entry name" value="MA"/>
    <property type="match status" value="1"/>
</dbReference>
<dbReference type="GO" id="GO:0007165">
    <property type="term" value="P:signal transduction"/>
    <property type="evidence" value="ECO:0007669"/>
    <property type="project" value="UniProtKB-KW"/>
</dbReference>
<keyword evidence="16" id="KW-1185">Reference proteome</keyword>
<dbReference type="FunFam" id="1.10.287.950:FF:000001">
    <property type="entry name" value="Methyl-accepting chemotaxis sensory transducer"/>
    <property type="match status" value="1"/>
</dbReference>
<feature type="domain" description="Methyl-accepting transducer" evidence="11">
    <location>
        <begin position="392"/>
        <end position="628"/>
    </location>
</feature>
<keyword evidence="3 10" id="KW-0812">Transmembrane</keyword>
<dbReference type="PANTHER" id="PTHR32089">
    <property type="entry name" value="METHYL-ACCEPTING CHEMOTAXIS PROTEIN MCPB"/>
    <property type="match status" value="1"/>
</dbReference>
<evidence type="ECO:0000256" key="10">
    <source>
        <dbReference type="SAM" id="Phobius"/>
    </source>
</evidence>
<feature type="domain" description="T-SNARE coiled-coil homology" evidence="12">
    <location>
        <begin position="579"/>
        <end position="641"/>
    </location>
</feature>
<dbReference type="InterPro" id="IPR003660">
    <property type="entry name" value="HAMP_dom"/>
</dbReference>
<reference evidence="16" key="1">
    <citation type="submission" date="2016-10" db="EMBL/GenBank/DDBJ databases">
        <authorList>
            <person name="Varghese N."/>
            <person name="Submissions S."/>
        </authorList>
    </citation>
    <scope>NUCLEOTIDE SEQUENCE [LARGE SCALE GENOMIC DNA]</scope>
    <source>
        <strain evidence="16">CGMCC 1.7062</strain>
    </source>
</reference>
<dbReference type="GO" id="GO:0005886">
    <property type="term" value="C:plasma membrane"/>
    <property type="evidence" value="ECO:0007669"/>
    <property type="project" value="UniProtKB-SubCell"/>
</dbReference>
<dbReference type="PROSITE" id="PS50885">
    <property type="entry name" value="HAMP"/>
    <property type="match status" value="1"/>
</dbReference>
<keyword evidence="5 10" id="KW-0472">Membrane</keyword>
<dbReference type="EMBL" id="FNVG01000002">
    <property type="protein sequence ID" value="SEF64783.1"/>
    <property type="molecule type" value="Genomic_DNA"/>
</dbReference>
<dbReference type="RefSeq" id="WP_103878936.1">
    <property type="nucleotide sequence ID" value="NZ_FNVG01000002.1"/>
</dbReference>
<gene>
    <name evidence="15" type="ORF">SAMN04488244_102342</name>
</gene>
<dbReference type="PROSITE" id="PS50111">
    <property type="entry name" value="CHEMOTAXIS_TRANSDUC_2"/>
    <property type="match status" value="1"/>
</dbReference>
<evidence type="ECO:0000256" key="4">
    <source>
        <dbReference type="ARBA" id="ARBA00022989"/>
    </source>
</evidence>
<comment type="similarity">
    <text evidence="7">Belongs to the methyl-accepting chemotaxis (MCP) protein family.</text>
</comment>
<proteinExistence type="inferred from homology"/>
<dbReference type="InterPro" id="IPR004089">
    <property type="entry name" value="MCPsignal_dom"/>
</dbReference>
<dbReference type="Gene3D" id="1.10.287.950">
    <property type="entry name" value="Methyl-accepting chemotaxis protein"/>
    <property type="match status" value="1"/>
</dbReference>
<feature type="domain" description="HAMP" evidence="13">
    <location>
        <begin position="334"/>
        <end position="387"/>
    </location>
</feature>
<feature type="coiled-coil region" evidence="9">
    <location>
        <begin position="631"/>
        <end position="658"/>
    </location>
</feature>
<keyword evidence="4 10" id="KW-1133">Transmembrane helix</keyword>
<dbReference type="AlphaFoldDB" id="A0A1H5TPS1"/>
<dbReference type="GO" id="GO:0006935">
    <property type="term" value="P:chemotaxis"/>
    <property type="evidence" value="ECO:0007669"/>
    <property type="project" value="UniProtKB-ARBA"/>
</dbReference>
<evidence type="ECO:0000256" key="1">
    <source>
        <dbReference type="ARBA" id="ARBA00004429"/>
    </source>
</evidence>
<dbReference type="PANTHER" id="PTHR32089:SF119">
    <property type="entry name" value="METHYL-ACCEPTING CHEMOTAXIS PROTEIN CTPL"/>
    <property type="match status" value="1"/>
</dbReference>
<evidence type="ECO:0000259" key="11">
    <source>
        <dbReference type="PROSITE" id="PS50111"/>
    </source>
</evidence>
<comment type="subcellular location">
    <subcellularLocation>
        <location evidence="1">Cell inner membrane</location>
        <topology evidence="1">Multi-pass membrane protein</topology>
    </subcellularLocation>
</comment>
<dbReference type="PROSITE" id="PS50192">
    <property type="entry name" value="T_SNARE"/>
    <property type="match status" value="1"/>
</dbReference>
<dbReference type="OrthoDB" id="2489132at2"/>
<evidence type="ECO:0000256" key="6">
    <source>
        <dbReference type="ARBA" id="ARBA00023224"/>
    </source>
</evidence>
<protein>
    <submittedName>
        <fullName evidence="15">Methyl-accepting chemotaxis protein</fullName>
    </submittedName>
</protein>
<feature type="transmembrane region" description="Helical" evidence="10">
    <location>
        <begin position="311"/>
        <end position="331"/>
    </location>
</feature>
<dbReference type="SMART" id="SM00304">
    <property type="entry name" value="HAMP"/>
    <property type="match status" value="1"/>
</dbReference>
<accession>A0A1H5TPS1</accession>
<keyword evidence="6 8" id="KW-0807">Transducer</keyword>
<feature type="domain" description="NIT" evidence="14">
    <location>
        <begin position="54"/>
        <end position="303"/>
    </location>
</feature>
<evidence type="ECO:0000256" key="3">
    <source>
        <dbReference type="ARBA" id="ARBA00022692"/>
    </source>
</evidence>
<evidence type="ECO:0000256" key="9">
    <source>
        <dbReference type="SAM" id="Coils"/>
    </source>
</evidence>
<dbReference type="Proteomes" id="UP000236721">
    <property type="component" value="Unassembled WGS sequence"/>
</dbReference>
<keyword evidence="2" id="KW-0997">Cell inner membrane</keyword>
<dbReference type="CDD" id="cd06225">
    <property type="entry name" value="HAMP"/>
    <property type="match status" value="1"/>
</dbReference>
<evidence type="ECO:0000256" key="5">
    <source>
        <dbReference type="ARBA" id="ARBA00023136"/>
    </source>
</evidence>
<evidence type="ECO:0000256" key="7">
    <source>
        <dbReference type="ARBA" id="ARBA00029447"/>
    </source>
</evidence>
<dbReference type="InterPro" id="IPR000727">
    <property type="entry name" value="T_SNARE_dom"/>
</dbReference>
<sequence>MMNLFRLLNIKNTILIVFLIPTTLLVTLIGTQIFKAQQHAAHAQTSLEAVHLFKLYDEIAHQFAVERGLTAGVLAAKGQGQQVSALKQQRIKADQAFRNLTSFSPQYLESEVLTRLNKNVLQALEQRASIRQQVDTLNIKDSPFAYYSNINRMSLDNLSVILTHVDAPELEQKLRGLHALLTMKEEAGKARGALNGAFAGKRSSLDGYTNISNYIATETYALRQAELLFAANDLQTLTAITSNAIWRDVDAIQQSYRAQRSSLDQLEGPDAPEWFDLATKRIGQIKGLADTIANNVSELARQNQQQAQKTVIAYIAVTLFVVLPLSAIAFLSTRRLHRRVTLFVDQIDTMAKNKDLSLTLPCEQRDELGKIALHFNQLTASLASALQKSLDVAQKTEQEMMGMSQLVSSTQTVSQQTHLRCDNIATAMTEMAQTSQEVASITSEAQQSADSAQHNAIQCQSHGEYSLVTTTQLITSVDNTYACLEQLEIKMASVSEILDNINSISEQTNLLALNAAIEAARAGEQGRGFAVVADEVRSLAQRSKESTEVIRNLLDDISNNAKTSFENMQQSRDASYTAQSMVSDTNTMIDGLIATTKQITDYNTSIATATEEQSQTTQSVESDIDTLLSMVETTDKNIQQMNSEMHRVKQRMEELVADVSLFKLTS</sequence>
<evidence type="ECO:0000259" key="13">
    <source>
        <dbReference type="PROSITE" id="PS50885"/>
    </source>
</evidence>
<evidence type="ECO:0000256" key="2">
    <source>
        <dbReference type="ARBA" id="ARBA00022519"/>
    </source>
</evidence>
<evidence type="ECO:0000259" key="12">
    <source>
        <dbReference type="PROSITE" id="PS50192"/>
    </source>
</evidence>
<dbReference type="CDD" id="cd11386">
    <property type="entry name" value="MCP_signal"/>
    <property type="match status" value="1"/>
</dbReference>
<evidence type="ECO:0000259" key="14">
    <source>
        <dbReference type="PROSITE" id="PS50906"/>
    </source>
</evidence>